<keyword evidence="2" id="KW-0678">Repressor</keyword>
<keyword evidence="5" id="KW-0238">DNA-binding</keyword>
<dbReference type="PANTHER" id="PTHR33202:SF6">
    <property type="entry name" value="ZINC UPTAKE REGULATION PROTEIN"/>
    <property type="match status" value="1"/>
</dbReference>
<dbReference type="Gene3D" id="3.30.1490.190">
    <property type="match status" value="1"/>
</dbReference>
<dbReference type="SUPFAM" id="SSF46785">
    <property type="entry name" value="Winged helix' DNA-binding domain"/>
    <property type="match status" value="1"/>
</dbReference>
<evidence type="ECO:0000256" key="3">
    <source>
        <dbReference type="ARBA" id="ARBA00022833"/>
    </source>
</evidence>
<evidence type="ECO:0000256" key="6">
    <source>
        <dbReference type="ARBA" id="ARBA00023163"/>
    </source>
</evidence>
<keyword evidence="8" id="KW-1185">Reference proteome</keyword>
<evidence type="ECO:0000256" key="1">
    <source>
        <dbReference type="ARBA" id="ARBA00007957"/>
    </source>
</evidence>
<dbReference type="InterPro" id="IPR043135">
    <property type="entry name" value="Fur_C"/>
</dbReference>
<dbReference type="InterPro" id="IPR002481">
    <property type="entry name" value="FUR"/>
</dbReference>
<evidence type="ECO:0000313" key="8">
    <source>
        <dbReference type="Proteomes" id="UP000029223"/>
    </source>
</evidence>
<keyword evidence="3" id="KW-0862">Zinc</keyword>
<comment type="similarity">
    <text evidence="1">Belongs to the Fur family.</text>
</comment>
<dbReference type="EMBL" id="BBMS01000005">
    <property type="protein sequence ID" value="GAL24674.1"/>
    <property type="molecule type" value="Genomic_DNA"/>
</dbReference>
<dbReference type="Proteomes" id="UP000029223">
    <property type="component" value="Unassembled WGS sequence"/>
</dbReference>
<name>A0ABQ0J7D3_9VIBR</name>
<organism evidence="7 8">
    <name type="scientific">Vibrio variabilis</name>
    <dbReference type="NCBI Taxonomy" id="990271"/>
    <lineage>
        <taxon>Bacteria</taxon>
        <taxon>Pseudomonadati</taxon>
        <taxon>Pseudomonadota</taxon>
        <taxon>Gammaproteobacteria</taxon>
        <taxon>Vibrionales</taxon>
        <taxon>Vibrionaceae</taxon>
        <taxon>Vibrio</taxon>
    </lineage>
</organism>
<protein>
    <submittedName>
        <fullName evidence="7">Zinc uptake regulation protein ZUR</fullName>
    </submittedName>
</protein>
<comment type="caution">
    <text evidence="7">The sequence shown here is derived from an EMBL/GenBank/DDBJ whole genome shotgun (WGS) entry which is preliminary data.</text>
</comment>
<accession>A0ABQ0J7D3</accession>
<gene>
    <name evidence="7" type="ORF">JCM19239_7274</name>
</gene>
<dbReference type="InterPro" id="IPR036390">
    <property type="entry name" value="WH_DNA-bd_sf"/>
</dbReference>
<evidence type="ECO:0000313" key="7">
    <source>
        <dbReference type="EMBL" id="GAL24674.1"/>
    </source>
</evidence>
<evidence type="ECO:0000256" key="5">
    <source>
        <dbReference type="ARBA" id="ARBA00023125"/>
    </source>
</evidence>
<evidence type="ECO:0000256" key="2">
    <source>
        <dbReference type="ARBA" id="ARBA00022491"/>
    </source>
</evidence>
<evidence type="ECO:0000256" key="4">
    <source>
        <dbReference type="ARBA" id="ARBA00023015"/>
    </source>
</evidence>
<keyword evidence="4" id="KW-0805">Transcription regulation</keyword>
<dbReference type="Pfam" id="PF01475">
    <property type="entry name" value="FUR"/>
    <property type="match status" value="1"/>
</dbReference>
<keyword evidence="6" id="KW-0804">Transcription</keyword>
<reference evidence="8" key="1">
    <citation type="submission" date="2014-09" db="EMBL/GenBank/DDBJ databases">
        <title>Vibrio variabilis JCM 19239. (C206) whole genome shotgun sequence.</title>
        <authorList>
            <person name="Sawabe T."/>
            <person name="Meirelles P."/>
            <person name="Nakanishi M."/>
            <person name="Sayaka M."/>
            <person name="Hattori M."/>
            <person name="Ohkuma M."/>
        </authorList>
    </citation>
    <scope>NUCLEOTIDE SEQUENCE [LARGE SCALE GENOMIC DNA]</scope>
    <source>
        <strain evidence="8">JCM 19239</strain>
    </source>
</reference>
<dbReference type="InterPro" id="IPR036388">
    <property type="entry name" value="WH-like_DNA-bd_sf"/>
</dbReference>
<dbReference type="PANTHER" id="PTHR33202">
    <property type="entry name" value="ZINC UPTAKE REGULATION PROTEIN"/>
    <property type="match status" value="1"/>
</dbReference>
<dbReference type="Gene3D" id="1.10.10.10">
    <property type="entry name" value="Winged helix-like DNA-binding domain superfamily/Winged helix DNA-binding domain"/>
    <property type="match status" value="1"/>
</dbReference>
<sequence>MSSINDLLAHAERHCTSQGKRLTAKRKQVLSILLSASKPLSVYELIDFAREKYQVNLQAMSAYRMLEFLEEEHLVHRLNVSNKYVACAHIHRDCEHGIPQFLICCKCDKIVEQTIHPSMINKLESNAEQEGFTVVSPQLEINCVCDQCASDVGK</sequence>
<proteinExistence type="inferred from homology"/>